<name>A0ABZ0LMA9_9ACTN</name>
<organism evidence="4 5">
    <name type="scientific">Streptomyces solicathayae</name>
    <dbReference type="NCBI Taxonomy" id="3081768"/>
    <lineage>
        <taxon>Bacteria</taxon>
        <taxon>Bacillati</taxon>
        <taxon>Actinomycetota</taxon>
        <taxon>Actinomycetes</taxon>
        <taxon>Kitasatosporales</taxon>
        <taxon>Streptomycetaceae</taxon>
        <taxon>Streptomyces</taxon>
    </lineage>
</organism>
<evidence type="ECO:0000256" key="1">
    <source>
        <dbReference type="ARBA" id="ARBA00004496"/>
    </source>
</evidence>
<evidence type="ECO:0000313" key="5">
    <source>
        <dbReference type="Proteomes" id="UP001301731"/>
    </source>
</evidence>
<dbReference type="Proteomes" id="UP001301731">
    <property type="component" value="Chromosome"/>
</dbReference>
<protein>
    <submittedName>
        <fullName evidence="4">Uncharacterized protein</fullName>
    </submittedName>
</protein>
<comment type="subcellular location">
    <subcellularLocation>
        <location evidence="1">Cytoplasm</location>
    </subcellularLocation>
</comment>
<dbReference type="SUPFAM" id="SSF81296">
    <property type="entry name" value="E set domains"/>
    <property type="match status" value="1"/>
</dbReference>
<dbReference type="EMBL" id="CP137573">
    <property type="protein sequence ID" value="WOX20400.1"/>
    <property type="molecule type" value="Genomic_DNA"/>
</dbReference>
<feature type="compositionally biased region" description="Pro residues" evidence="3">
    <location>
        <begin position="127"/>
        <end position="142"/>
    </location>
</feature>
<keyword evidence="5" id="KW-1185">Reference proteome</keyword>
<dbReference type="InterPro" id="IPR024792">
    <property type="entry name" value="RhoGDI_dom_sf"/>
</dbReference>
<proteinExistence type="predicted"/>
<evidence type="ECO:0000256" key="3">
    <source>
        <dbReference type="SAM" id="MobiDB-lite"/>
    </source>
</evidence>
<accession>A0ABZ0LMA9</accession>
<dbReference type="InterPro" id="IPR014756">
    <property type="entry name" value="Ig_E-set"/>
</dbReference>
<keyword evidence="2" id="KW-0963">Cytoplasm</keyword>
<feature type="region of interest" description="Disordered" evidence="3">
    <location>
        <begin position="120"/>
        <end position="142"/>
    </location>
</feature>
<sequence>MADFELMDVTLVSDRFGRLRVPLEGDRREVVTLPAGAVVSTVLTFRTGQEVEGLRFVEERFCDGHLIATVNNTLGGFRAGGPYELQLTAERLPAGPGNVGTYEVAGRFLDGSGRELARESHRFRIVPPGPPPEPGSPPETDT</sequence>
<reference evidence="4 5" key="1">
    <citation type="submission" date="2023-10" db="EMBL/GenBank/DDBJ databases">
        <title>The genome sequence of Streptomyces sp. HUAS YS2.</title>
        <authorList>
            <person name="Mo P."/>
        </authorList>
    </citation>
    <scope>NUCLEOTIDE SEQUENCE [LARGE SCALE GENOMIC DNA]</scope>
    <source>
        <strain evidence="4 5">HUAS YS2</strain>
    </source>
</reference>
<gene>
    <name evidence="4" type="ORF">R2D22_02975</name>
</gene>
<evidence type="ECO:0000313" key="4">
    <source>
        <dbReference type="EMBL" id="WOX20400.1"/>
    </source>
</evidence>
<dbReference type="Gene3D" id="2.70.50.30">
    <property type="entry name" value="Coagulation Factor XIII, subunit A, domain 1"/>
    <property type="match status" value="1"/>
</dbReference>
<dbReference type="RefSeq" id="WP_318100983.1">
    <property type="nucleotide sequence ID" value="NZ_CP137573.1"/>
</dbReference>
<evidence type="ECO:0000256" key="2">
    <source>
        <dbReference type="ARBA" id="ARBA00022490"/>
    </source>
</evidence>